<dbReference type="Proteomes" id="UP000054047">
    <property type="component" value="Unassembled WGS sequence"/>
</dbReference>
<evidence type="ECO:0000313" key="1">
    <source>
        <dbReference type="EMBL" id="KIH58839.1"/>
    </source>
</evidence>
<evidence type="ECO:0000313" key="2">
    <source>
        <dbReference type="Proteomes" id="UP000054047"/>
    </source>
</evidence>
<protein>
    <submittedName>
        <fullName evidence="1">Uncharacterized protein</fullName>
    </submittedName>
</protein>
<accession>A0A0C2GJ05</accession>
<dbReference type="OrthoDB" id="5869388at2759"/>
<dbReference type="EMBL" id="KN732650">
    <property type="protein sequence ID" value="KIH58839.1"/>
    <property type="molecule type" value="Genomic_DNA"/>
</dbReference>
<proteinExistence type="predicted"/>
<name>A0A0C2GJ05_9BILA</name>
<reference evidence="1 2" key="1">
    <citation type="submission" date="2013-12" db="EMBL/GenBank/DDBJ databases">
        <title>Draft genome of the parsitic nematode Ancylostoma duodenale.</title>
        <authorList>
            <person name="Mitreva M."/>
        </authorList>
    </citation>
    <scope>NUCLEOTIDE SEQUENCE [LARGE SCALE GENOMIC DNA]</scope>
    <source>
        <strain evidence="1 2">Zhejiang</strain>
    </source>
</reference>
<organism evidence="1 2">
    <name type="scientific">Ancylostoma duodenale</name>
    <dbReference type="NCBI Taxonomy" id="51022"/>
    <lineage>
        <taxon>Eukaryota</taxon>
        <taxon>Metazoa</taxon>
        <taxon>Ecdysozoa</taxon>
        <taxon>Nematoda</taxon>
        <taxon>Chromadorea</taxon>
        <taxon>Rhabditida</taxon>
        <taxon>Rhabditina</taxon>
        <taxon>Rhabditomorpha</taxon>
        <taxon>Strongyloidea</taxon>
        <taxon>Ancylostomatidae</taxon>
        <taxon>Ancylostomatinae</taxon>
        <taxon>Ancylostoma</taxon>
    </lineage>
</organism>
<gene>
    <name evidence="1" type="ORF">ANCDUO_10946</name>
</gene>
<dbReference type="AlphaFoldDB" id="A0A0C2GJ05"/>
<keyword evidence="2" id="KW-1185">Reference proteome</keyword>
<sequence length="221" mass="25165">MSTPVTGYAKKRKPSSPLSAKLTTSKFMDDDTIRILDQIHEILSTKAPEALPLLDKFVSKFPSLSAEIVEAEKRPRSVVIYGVPEADSKLSATSRQVHTENFVSGILDALDVETRPVEIFRMGKPVDGKPRLVKCVFSTRFYSSEMLARSHRLRDLPSYKNVYVRKSMTTEEREEYRELRKTAREMNLKEGSGERIYVVYRNKVVKAADIQSRNGSITKNF</sequence>